<dbReference type="InterPro" id="IPR028989">
    <property type="entry name" value="RimP_N"/>
</dbReference>
<comment type="subcellular location">
    <subcellularLocation>
        <location evidence="3">Cytoplasm</location>
    </subcellularLocation>
</comment>
<gene>
    <name evidence="3 6" type="primary">rimP</name>
    <name evidence="6" type="ORF">FR698_11400</name>
</gene>
<evidence type="ECO:0000313" key="7">
    <source>
        <dbReference type="Proteomes" id="UP000321201"/>
    </source>
</evidence>
<dbReference type="PANTHER" id="PTHR33867:SF1">
    <property type="entry name" value="RIBOSOME MATURATION FACTOR RIMP"/>
    <property type="match status" value="1"/>
</dbReference>
<organism evidence="6 7">
    <name type="scientific">Pelomicrobium methylotrophicum</name>
    <dbReference type="NCBI Taxonomy" id="2602750"/>
    <lineage>
        <taxon>Bacteria</taxon>
        <taxon>Pseudomonadati</taxon>
        <taxon>Pseudomonadota</taxon>
        <taxon>Hydrogenophilia</taxon>
        <taxon>Hydrogenophilia incertae sedis</taxon>
        <taxon>Pelomicrobium</taxon>
    </lineage>
</organism>
<comment type="similarity">
    <text evidence="3">Belongs to the RimP family.</text>
</comment>
<dbReference type="InterPro" id="IPR028998">
    <property type="entry name" value="RimP_C"/>
</dbReference>
<dbReference type="InterPro" id="IPR035956">
    <property type="entry name" value="RimP_N_sf"/>
</dbReference>
<dbReference type="Pfam" id="PF02576">
    <property type="entry name" value="RimP_N"/>
    <property type="match status" value="1"/>
</dbReference>
<comment type="function">
    <text evidence="3">Required for maturation of 30S ribosomal subunits.</text>
</comment>
<evidence type="ECO:0000256" key="1">
    <source>
        <dbReference type="ARBA" id="ARBA00022490"/>
    </source>
</evidence>
<dbReference type="AlphaFoldDB" id="A0A5C7EVD8"/>
<reference evidence="6 7" key="1">
    <citation type="submission" date="2019-08" db="EMBL/GenBank/DDBJ databases">
        <title>Pelomicrobium methylotrophicum gen. nov., sp. nov. a moderately thermophilic, facultatively anaerobic, lithoautotrophic and methylotrophic bacterium isolated from a terrestrial mud volcano.</title>
        <authorList>
            <person name="Slobodkina G.B."/>
            <person name="Merkel A.Y."/>
            <person name="Slobodkin A.I."/>
        </authorList>
    </citation>
    <scope>NUCLEOTIDE SEQUENCE [LARGE SCALE GENOMIC DNA]</scope>
    <source>
        <strain evidence="6 7">SM250</strain>
    </source>
</reference>
<dbReference type="CDD" id="cd01734">
    <property type="entry name" value="YlxS_C"/>
    <property type="match status" value="1"/>
</dbReference>
<dbReference type="SUPFAM" id="SSF74942">
    <property type="entry name" value="YhbC-like, C-terminal domain"/>
    <property type="match status" value="1"/>
</dbReference>
<dbReference type="Pfam" id="PF17384">
    <property type="entry name" value="DUF150_C"/>
    <property type="match status" value="1"/>
</dbReference>
<name>A0A5C7EVD8_9PROT</name>
<dbReference type="GO" id="GO:0000028">
    <property type="term" value="P:ribosomal small subunit assembly"/>
    <property type="evidence" value="ECO:0007669"/>
    <property type="project" value="TreeGrafter"/>
</dbReference>
<dbReference type="EMBL" id="VPFL01000016">
    <property type="protein sequence ID" value="TXF11216.1"/>
    <property type="molecule type" value="Genomic_DNA"/>
</dbReference>
<evidence type="ECO:0000256" key="2">
    <source>
        <dbReference type="ARBA" id="ARBA00022517"/>
    </source>
</evidence>
<comment type="caution">
    <text evidence="6">The sequence shown here is derived from an EMBL/GenBank/DDBJ whole genome shotgun (WGS) entry which is preliminary data.</text>
</comment>
<dbReference type="InParanoid" id="A0A5C7EVD8"/>
<dbReference type="GO" id="GO:0006412">
    <property type="term" value="P:translation"/>
    <property type="evidence" value="ECO:0007669"/>
    <property type="project" value="TreeGrafter"/>
</dbReference>
<dbReference type="InterPro" id="IPR003728">
    <property type="entry name" value="Ribosome_maturation_RimP"/>
</dbReference>
<dbReference type="NCBIfam" id="NF000929">
    <property type="entry name" value="PRK00092.2-1"/>
    <property type="match status" value="1"/>
</dbReference>
<evidence type="ECO:0000259" key="5">
    <source>
        <dbReference type="Pfam" id="PF17384"/>
    </source>
</evidence>
<dbReference type="SUPFAM" id="SSF75420">
    <property type="entry name" value="YhbC-like, N-terminal domain"/>
    <property type="match status" value="1"/>
</dbReference>
<evidence type="ECO:0000259" key="4">
    <source>
        <dbReference type="Pfam" id="PF02576"/>
    </source>
</evidence>
<dbReference type="Proteomes" id="UP000321201">
    <property type="component" value="Unassembled WGS sequence"/>
</dbReference>
<dbReference type="RefSeq" id="WP_147800427.1">
    <property type="nucleotide sequence ID" value="NZ_VPFL01000016.1"/>
</dbReference>
<dbReference type="GO" id="GO:0005829">
    <property type="term" value="C:cytosol"/>
    <property type="evidence" value="ECO:0007669"/>
    <property type="project" value="TreeGrafter"/>
</dbReference>
<dbReference type="Gene3D" id="2.30.30.180">
    <property type="entry name" value="Ribosome maturation factor RimP, C-terminal domain"/>
    <property type="match status" value="1"/>
</dbReference>
<protein>
    <recommendedName>
        <fullName evidence="3">Ribosome maturation factor RimP</fullName>
    </recommendedName>
</protein>
<accession>A0A5C7EVD8</accession>
<dbReference type="HAMAP" id="MF_01077">
    <property type="entry name" value="RimP"/>
    <property type="match status" value="1"/>
</dbReference>
<dbReference type="PANTHER" id="PTHR33867">
    <property type="entry name" value="RIBOSOME MATURATION FACTOR RIMP"/>
    <property type="match status" value="1"/>
</dbReference>
<evidence type="ECO:0000313" key="6">
    <source>
        <dbReference type="EMBL" id="TXF11216.1"/>
    </source>
</evidence>
<keyword evidence="7" id="KW-1185">Reference proteome</keyword>
<evidence type="ECO:0000256" key="3">
    <source>
        <dbReference type="HAMAP-Rule" id="MF_01077"/>
    </source>
</evidence>
<dbReference type="OrthoDB" id="9805006at2"/>
<keyword evidence="2 3" id="KW-0690">Ribosome biogenesis</keyword>
<dbReference type="InterPro" id="IPR036847">
    <property type="entry name" value="RimP_C_sf"/>
</dbReference>
<sequence length="148" mass="16554">MKRSPATVEALVERALQHLGYELVDLERASRGRLIRVFIDQPGGAITVDDCATVSHHLSRLFAVEGVDYDRLEVSSPGLDRPLKRVADFQRFVGAQARIRLRHPLQGRSNFIATLKAAEGTKIRVDLEGAELELDVADIERARLVPRF</sequence>
<proteinExistence type="inferred from homology"/>
<feature type="domain" description="Ribosome maturation factor RimP N-terminal" evidence="4">
    <location>
        <begin position="11"/>
        <end position="80"/>
    </location>
</feature>
<keyword evidence="1 3" id="KW-0963">Cytoplasm</keyword>
<feature type="domain" description="Ribosome maturation factor RimP C-terminal" evidence="5">
    <location>
        <begin position="83"/>
        <end position="148"/>
    </location>
</feature>
<dbReference type="FunCoup" id="A0A5C7EVD8">
    <property type="interactions" value="359"/>
</dbReference>
<dbReference type="Gene3D" id="3.30.300.70">
    <property type="entry name" value="RimP-like superfamily, N-terminal"/>
    <property type="match status" value="1"/>
</dbReference>